<dbReference type="Gene3D" id="2.30.30.100">
    <property type="match status" value="1"/>
</dbReference>
<dbReference type="GO" id="GO:0005737">
    <property type="term" value="C:cytoplasm"/>
    <property type="evidence" value="ECO:0007669"/>
    <property type="project" value="UniProtKB-ARBA"/>
</dbReference>
<protein>
    <submittedName>
        <fullName evidence="5">Uncharacterized protein</fullName>
    </submittedName>
</protein>
<dbReference type="PANTHER" id="PTHR13586">
    <property type="entry name" value="SCD6 PROTEIN-RELATED"/>
    <property type="match status" value="1"/>
</dbReference>
<proteinExistence type="inferred from homology"/>
<dbReference type="AlphaFoldDB" id="A0ABD2IE61"/>
<dbReference type="Pfam" id="PF12701">
    <property type="entry name" value="LSM14"/>
    <property type="match status" value="1"/>
</dbReference>
<dbReference type="EMBL" id="JBICCN010000326">
    <property type="protein sequence ID" value="KAL3077556.1"/>
    <property type="molecule type" value="Genomic_DNA"/>
</dbReference>
<name>A0ABD2IE61_HETSC</name>
<gene>
    <name evidence="5" type="ORF">niasHS_012262</name>
</gene>
<feature type="domain" description="FFD box profile" evidence="3">
    <location>
        <begin position="191"/>
        <end position="207"/>
    </location>
</feature>
<evidence type="ECO:0000256" key="1">
    <source>
        <dbReference type="ARBA" id="ARBA00010415"/>
    </source>
</evidence>
<evidence type="ECO:0000313" key="5">
    <source>
        <dbReference type="EMBL" id="KAL3077556.1"/>
    </source>
</evidence>
<dbReference type="InterPro" id="IPR025609">
    <property type="entry name" value="Lsm14-like_N"/>
</dbReference>
<dbReference type="InterPro" id="IPR019050">
    <property type="entry name" value="FDF_dom"/>
</dbReference>
<keyword evidence="6" id="KW-1185">Reference proteome</keyword>
<dbReference type="SMART" id="SM01199">
    <property type="entry name" value="FDF"/>
    <property type="match status" value="1"/>
</dbReference>
<sequence>MNANPQQRAQQPPYIGSKISLISKLDIRYEGTLYTVDAIESTIALAKVRSYGTEDRHTPVYVPPRDEVYDFIIFKASDIKDLIVCELPKISGTNSPLVTGLPYDPAIVSISKNPPPEPKLPTKLNNMNYKPAEMAKRPGEYERDYDFEKANELFRVEEKSGEKVLQKGEMGQWMLEKKVTPTEHDGEEALVFYNKSASFFDNISCDALEKEAGKNVRPDWKRERQTNQETFGHSAVRSLFFQRRGSASAARGGGAHNYGGARAYGTARVCAGGNRNYGGARGYGGGSLGYGSALVYGGALGYGGGTHGYGGAR</sequence>
<dbReference type="InterPro" id="IPR047575">
    <property type="entry name" value="Sm"/>
</dbReference>
<dbReference type="SUPFAM" id="SSF50182">
    <property type="entry name" value="Sm-like ribonucleoproteins"/>
    <property type="match status" value="1"/>
</dbReference>
<feature type="domain" description="Sm" evidence="4">
    <location>
        <begin position="6"/>
        <end position="88"/>
    </location>
</feature>
<dbReference type="PANTHER" id="PTHR13586:SF0">
    <property type="entry name" value="TRAILER HITCH, ISOFORM H"/>
    <property type="match status" value="1"/>
</dbReference>
<comment type="caution">
    <text evidence="5">The sequence shown here is derived from an EMBL/GenBank/DDBJ whole genome shotgun (WGS) entry which is preliminary data.</text>
</comment>
<dbReference type="PROSITE" id="PS51513">
    <property type="entry name" value="FFD"/>
    <property type="match status" value="1"/>
</dbReference>
<dbReference type="CDD" id="cd01736">
    <property type="entry name" value="LSm14_N"/>
    <property type="match status" value="1"/>
</dbReference>
<dbReference type="Proteomes" id="UP001620645">
    <property type="component" value="Unassembled WGS sequence"/>
</dbReference>
<dbReference type="Pfam" id="PF09532">
    <property type="entry name" value="FDF"/>
    <property type="match status" value="1"/>
</dbReference>
<evidence type="ECO:0000256" key="2">
    <source>
        <dbReference type="PROSITE-ProRule" id="PRU00846"/>
    </source>
</evidence>
<evidence type="ECO:0000259" key="4">
    <source>
        <dbReference type="PROSITE" id="PS52002"/>
    </source>
</evidence>
<comment type="similarity">
    <text evidence="1">Belongs to the LSM14 family.</text>
</comment>
<dbReference type="InterPro" id="IPR010920">
    <property type="entry name" value="LSM_dom_sf"/>
</dbReference>
<dbReference type="PROSITE" id="PS52002">
    <property type="entry name" value="SM"/>
    <property type="match status" value="1"/>
</dbReference>
<evidence type="ECO:0000259" key="3">
    <source>
        <dbReference type="PROSITE" id="PS51513"/>
    </source>
</evidence>
<dbReference type="SMART" id="SM01271">
    <property type="entry name" value="LSM14"/>
    <property type="match status" value="1"/>
</dbReference>
<feature type="short sequence motif" description="FFD box" evidence="2">
    <location>
        <begin position="191"/>
        <end position="207"/>
    </location>
</feature>
<dbReference type="InterPro" id="IPR025761">
    <property type="entry name" value="FFD_box"/>
</dbReference>
<accession>A0ABD2IE61</accession>
<reference evidence="5 6" key="1">
    <citation type="submission" date="2024-10" db="EMBL/GenBank/DDBJ databases">
        <authorList>
            <person name="Kim D."/>
        </authorList>
    </citation>
    <scope>NUCLEOTIDE SEQUENCE [LARGE SCALE GENOMIC DNA]</scope>
    <source>
        <strain evidence="5">Taebaek</strain>
    </source>
</reference>
<evidence type="ECO:0000313" key="6">
    <source>
        <dbReference type="Proteomes" id="UP001620645"/>
    </source>
</evidence>
<organism evidence="5 6">
    <name type="scientific">Heterodera schachtii</name>
    <name type="common">Sugarbeet cyst nematode worm</name>
    <name type="synonym">Tylenchus schachtii</name>
    <dbReference type="NCBI Taxonomy" id="97005"/>
    <lineage>
        <taxon>Eukaryota</taxon>
        <taxon>Metazoa</taxon>
        <taxon>Ecdysozoa</taxon>
        <taxon>Nematoda</taxon>
        <taxon>Chromadorea</taxon>
        <taxon>Rhabditida</taxon>
        <taxon>Tylenchina</taxon>
        <taxon>Tylenchomorpha</taxon>
        <taxon>Tylenchoidea</taxon>
        <taxon>Heteroderidae</taxon>
        <taxon>Heteroderinae</taxon>
        <taxon>Heterodera</taxon>
    </lineage>
</organism>